<dbReference type="GO" id="GO:0006139">
    <property type="term" value="P:nucleobase-containing compound metabolic process"/>
    <property type="evidence" value="ECO:0007669"/>
    <property type="project" value="InterPro"/>
</dbReference>
<gene>
    <name evidence="5" type="ORF">V5799_006635</name>
</gene>
<evidence type="ECO:0000256" key="3">
    <source>
        <dbReference type="ARBA" id="ARBA00022777"/>
    </source>
</evidence>
<dbReference type="PRINTS" id="PR00094">
    <property type="entry name" value="ADENYLTKNASE"/>
</dbReference>
<dbReference type="PANTHER" id="PTHR23359">
    <property type="entry name" value="NUCLEOTIDE KINASE"/>
    <property type="match status" value="1"/>
</dbReference>
<keyword evidence="3 4" id="KW-0418">Kinase</keyword>
<dbReference type="InterPro" id="IPR027417">
    <property type="entry name" value="P-loop_NTPase"/>
</dbReference>
<proteinExistence type="inferred from homology"/>
<accession>A0AAQ4DVU4</accession>
<protein>
    <recommendedName>
        <fullName evidence="7">Adenylate kinase</fullName>
    </recommendedName>
</protein>
<dbReference type="EMBL" id="JARKHS020026220">
    <property type="protein sequence ID" value="KAK8766584.1"/>
    <property type="molecule type" value="Genomic_DNA"/>
</dbReference>
<comment type="caution">
    <text evidence="5">The sequence shown here is derived from an EMBL/GenBank/DDBJ whole genome shotgun (WGS) entry which is preliminary data.</text>
</comment>
<comment type="similarity">
    <text evidence="4">Belongs to the adenylate kinase family.</text>
</comment>
<dbReference type="SUPFAM" id="SSF52540">
    <property type="entry name" value="P-loop containing nucleoside triphosphate hydrolases"/>
    <property type="match status" value="1"/>
</dbReference>
<dbReference type="GO" id="GO:0005524">
    <property type="term" value="F:ATP binding"/>
    <property type="evidence" value="ECO:0007669"/>
    <property type="project" value="InterPro"/>
</dbReference>
<evidence type="ECO:0000313" key="6">
    <source>
        <dbReference type="Proteomes" id="UP001321473"/>
    </source>
</evidence>
<dbReference type="InterPro" id="IPR000850">
    <property type="entry name" value="Adenylat/UMP-CMP_kin"/>
</dbReference>
<organism evidence="5 6">
    <name type="scientific">Amblyomma americanum</name>
    <name type="common">Lone star tick</name>
    <dbReference type="NCBI Taxonomy" id="6943"/>
    <lineage>
        <taxon>Eukaryota</taxon>
        <taxon>Metazoa</taxon>
        <taxon>Ecdysozoa</taxon>
        <taxon>Arthropoda</taxon>
        <taxon>Chelicerata</taxon>
        <taxon>Arachnida</taxon>
        <taxon>Acari</taxon>
        <taxon>Parasitiformes</taxon>
        <taxon>Ixodida</taxon>
        <taxon>Ixodoidea</taxon>
        <taxon>Ixodidae</taxon>
        <taxon>Amblyomminae</taxon>
        <taxon>Amblyomma</taxon>
    </lineage>
</organism>
<name>A0AAQ4DVU4_AMBAM</name>
<keyword evidence="1 4" id="KW-0808">Transferase</keyword>
<evidence type="ECO:0008006" key="7">
    <source>
        <dbReference type="Google" id="ProtNLM"/>
    </source>
</evidence>
<sequence length="91" mass="10440">MSDRVNLQFVLFLECAEEVCVERCLNRGQAGSGRTDDNIESLRKRFKTYTNDTLPIVEYYDKLNLVKRADTSCNDPNVVFEGVAKHFECAE</sequence>
<keyword evidence="2" id="KW-0547">Nucleotide-binding</keyword>
<dbReference type="Pfam" id="PF00406">
    <property type="entry name" value="ADK"/>
    <property type="match status" value="1"/>
</dbReference>
<keyword evidence="6" id="KW-1185">Reference proteome</keyword>
<dbReference type="Proteomes" id="UP001321473">
    <property type="component" value="Unassembled WGS sequence"/>
</dbReference>
<evidence type="ECO:0000256" key="4">
    <source>
        <dbReference type="RuleBase" id="RU003330"/>
    </source>
</evidence>
<evidence type="ECO:0000256" key="2">
    <source>
        <dbReference type="ARBA" id="ARBA00022741"/>
    </source>
</evidence>
<dbReference type="Gene3D" id="3.40.50.300">
    <property type="entry name" value="P-loop containing nucleotide triphosphate hydrolases"/>
    <property type="match status" value="1"/>
</dbReference>
<dbReference type="GO" id="GO:0019205">
    <property type="term" value="F:nucleobase-containing compound kinase activity"/>
    <property type="evidence" value="ECO:0007669"/>
    <property type="project" value="InterPro"/>
</dbReference>
<evidence type="ECO:0000256" key="1">
    <source>
        <dbReference type="ARBA" id="ARBA00022679"/>
    </source>
</evidence>
<reference evidence="5 6" key="1">
    <citation type="journal article" date="2023" name="Arcadia Sci">
        <title>De novo assembly of a long-read Amblyomma americanum tick genome.</title>
        <authorList>
            <person name="Chou S."/>
            <person name="Poskanzer K.E."/>
            <person name="Rollins M."/>
            <person name="Thuy-Boun P.S."/>
        </authorList>
    </citation>
    <scope>NUCLEOTIDE SEQUENCE [LARGE SCALE GENOMIC DNA]</scope>
    <source>
        <strain evidence="5">F_SG_1</strain>
        <tissue evidence="5">Salivary glands</tissue>
    </source>
</reference>
<dbReference type="AlphaFoldDB" id="A0AAQ4DVU4"/>
<evidence type="ECO:0000313" key="5">
    <source>
        <dbReference type="EMBL" id="KAK8766584.1"/>
    </source>
</evidence>